<dbReference type="InterPro" id="IPR038795">
    <property type="entry name" value="MED8_plant"/>
</dbReference>
<evidence type="ECO:0000256" key="1">
    <source>
        <dbReference type="SAM" id="MobiDB-lite"/>
    </source>
</evidence>
<organism evidence="2 3">
    <name type="scientific">Artemisia annua</name>
    <name type="common">Sweet wormwood</name>
    <dbReference type="NCBI Taxonomy" id="35608"/>
    <lineage>
        <taxon>Eukaryota</taxon>
        <taxon>Viridiplantae</taxon>
        <taxon>Streptophyta</taxon>
        <taxon>Embryophyta</taxon>
        <taxon>Tracheophyta</taxon>
        <taxon>Spermatophyta</taxon>
        <taxon>Magnoliopsida</taxon>
        <taxon>eudicotyledons</taxon>
        <taxon>Gunneridae</taxon>
        <taxon>Pentapetalae</taxon>
        <taxon>asterids</taxon>
        <taxon>campanulids</taxon>
        <taxon>Asterales</taxon>
        <taxon>Asteraceae</taxon>
        <taxon>Asteroideae</taxon>
        <taxon>Anthemideae</taxon>
        <taxon>Artemisiinae</taxon>
        <taxon>Artemisia</taxon>
    </lineage>
</organism>
<evidence type="ECO:0000313" key="3">
    <source>
        <dbReference type="Proteomes" id="UP000245207"/>
    </source>
</evidence>
<dbReference type="EMBL" id="PKPP01005904">
    <property type="protein sequence ID" value="PWA58401.1"/>
    <property type="molecule type" value="Genomic_DNA"/>
</dbReference>
<protein>
    <submittedName>
        <fullName evidence="2">Mediator subunit 8</fullName>
    </submittedName>
</protein>
<evidence type="ECO:0000313" key="2">
    <source>
        <dbReference type="EMBL" id="PWA58401.1"/>
    </source>
</evidence>
<dbReference type="PANTHER" id="PTHR35552">
    <property type="entry name" value="MEDIATOR OF RNA POLYMERASE II TRANSCRIPTION SUBUNIT 8"/>
    <property type="match status" value="1"/>
</dbReference>
<dbReference type="OrthoDB" id="10665219at2759"/>
<proteinExistence type="predicted"/>
<comment type="caution">
    <text evidence="2">The sequence shown here is derived from an EMBL/GenBank/DDBJ whole genome shotgun (WGS) entry which is preliminary data.</text>
</comment>
<dbReference type="AlphaFoldDB" id="A0A2U1MAV0"/>
<dbReference type="Proteomes" id="UP000245207">
    <property type="component" value="Unassembled WGS sequence"/>
</dbReference>
<keyword evidence="3" id="KW-1185">Reference proteome</keyword>
<name>A0A2U1MAV0_ARTAN</name>
<sequence>MANKLLRNPNSAFRSLDALSDQTTHKKLMGDEVLPQLAIDYSHMCTHKAHFFTPPVHRLDLKQKKSFSRRRKIFFLAWYAPPVVHNIPQDQAHASGYLHTAAANYHICTHARYVLPTLRRKEVAARPYRCKPTLLRIRWRGIHSYICISTIDSNARNESYLLRKMIRVRRSNSEDLLRHKGYMVIGSSTFISFKWAGSDYLGRWSCHIYWTRLYLLLDNMTSVLFVRGQVGHLVAACEAKSKRKEGEFDEKGDADIVPKKPNQVYIHPWINARSHQHFQLIWWMCYLSTIVCRSLLNHLGSGSQLMGRAAASPGGNGTPYFDNTIASPLPYANSPRSAANMMNTPSLQQQTNSTAIL</sequence>
<dbReference type="PANTHER" id="PTHR35552:SF1">
    <property type="entry name" value="MEDIATOR OF RNA POLYMERASE II TRANSCRIPTION SUBUNIT 8"/>
    <property type="match status" value="1"/>
</dbReference>
<feature type="region of interest" description="Disordered" evidence="1">
    <location>
        <begin position="337"/>
        <end position="357"/>
    </location>
</feature>
<dbReference type="STRING" id="35608.A0A2U1MAV0"/>
<accession>A0A2U1MAV0</accession>
<gene>
    <name evidence="2" type="ORF">CTI12_AA400370</name>
</gene>
<dbReference type="GO" id="GO:0016592">
    <property type="term" value="C:mediator complex"/>
    <property type="evidence" value="ECO:0007669"/>
    <property type="project" value="InterPro"/>
</dbReference>
<reference evidence="2 3" key="1">
    <citation type="journal article" date="2018" name="Mol. Plant">
        <title>The genome of Artemisia annua provides insight into the evolution of Asteraceae family and artemisinin biosynthesis.</title>
        <authorList>
            <person name="Shen Q."/>
            <person name="Zhang L."/>
            <person name="Liao Z."/>
            <person name="Wang S."/>
            <person name="Yan T."/>
            <person name="Shi P."/>
            <person name="Liu M."/>
            <person name="Fu X."/>
            <person name="Pan Q."/>
            <person name="Wang Y."/>
            <person name="Lv Z."/>
            <person name="Lu X."/>
            <person name="Zhang F."/>
            <person name="Jiang W."/>
            <person name="Ma Y."/>
            <person name="Chen M."/>
            <person name="Hao X."/>
            <person name="Li L."/>
            <person name="Tang Y."/>
            <person name="Lv G."/>
            <person name="Zhou Y."/>
            <person name="Sun X."/>
            <person name="Brodelius P.E."/>
            <person name="Rose J.K.C."/>
            <person name="Tang K."/>
        </authorList>
    </citation>
    <scope>NUCLEOTIDE SEQUENCE [LARGE SCALE GENOMIC DNA]</scope>
    <source>
        <strain evidence="3">cv. Huhao1</strain>
        <tissue evidence="2">Leaf</tissue>
    </source>
</reference>